<feature type="domain" description="BTB" evidence="1">
    <location>
        <begin position="28"/>
        <end position="93"/>
    </location>
</feature>
<dbReference type="SMART" id="SM00225">
    <property type="entry name" value="BTB"/>
    <property type="match status" value="1"/>
</dbReference>
<dbReference type="InterPro" id="IPR000210">
    <property type="entry name" value="BTB/POZ_dom"/>
</dbReference>
<dbReference type="AlphaFoldDB" id="A0AA39KDX5"/>
<accession>A0AA39KDX5</accession>
<comment type="caution">
    <text evidence="2">The sequence shown here is derived from an EMBL/GenBank/DDBJ whole genome shotgun (WGS) entry which is preliminary data.</text>
</comment>
<dbReference type="Pfam" id="PF00651">
    <property type="entry name" value="BTB"/>
    <property type="match status" value="1"/>
</dbReference>
<protein>
    <recommendedName>
        <fullName evidence="1">BTB domain-containing protein</fullName>
    </recommendedName>
</protein>
<evidence type="ECO:0000259" key="1">
    <source>
        <dbReference type="PROSITE" id="PS50097"/>
    </source>
</evidence>
<dbReference type="EMBL" id="JAUEPS010000015">
    <property type="protein sequence ID" value="KAK0459207.1"/>
    <property type="molecule type" value="Genomic_DNA"/>
</dbReference>
<dbReference type="PROSITE" id="PS50097">
    <property type="entry name" value="BTB"/>
    <property type="match status" value="1"/>
</dbReference>
<reference evidence="2" key="1">
    <citation type="submission" date="2023-06" db="EMBL/GenBank/DDBJ databases">
        <authorList>
            <consortium name="Lawrence Berkeley National Laboratory"/>
            <person name="Ahrendt S."/>
            <person name="Sahu N."/>
            <person name="Indic B."/>
            <person name="Wong-Bajracharya J."/>
            <person name="Merenyi Z."/>
            <person name="Ke H.-M."/>
            <person name="Monk M."/>
            <person name="Kocsube S."/>
            <person name="Drula E."/>
            <person name="Lipzen A."/>
            <person name="Balint B."/>
            <person name="Henrissat B."/>
            <person name="Andreopoulos B."/>
            <person name="Martin F.M."/>
            <person name="Harder C.B."/>
            <person name="Rigling D."/>
            <person name="Ford K.L."/>
            <person name="Foster G.D."/>
            <person name="Pangilinan J."/>
            <person name="Papanicolaou A."/>
            <person name="Barry K."/>
            <person name="LaButti K."/>
            <person name="Viragh M."/>
            <person name="Koriabine M."/>
            <person name="Yan M."/>
            <person name="Riley R."/>
            <person name="Champramary S."/>
            <person name="Plett K.L."/>
            <person name="Tsai I.J."/>
            <person name="Slot J."/>
            <person name="Sipos G."/>
            <person name="Plett J."/>
            <person name="Nagy L.G."/>
            <person name="Grigoriev I.V."/>
        </authorList>
    </citation>
    <scope>NUCLEOTIDE SEQUENCE</scope>
    <source>
        <strain evidence="2">CCBAS 213</strain>
    </source>
</reference>
<organism evidence="2 3">
    <name type="scientific">Armillaria tabescens</name>
    <name type="common">Ringless honey mushroom</name>
    <name type="synonym">Agaricus tabescens</name>
    <dbReference type="NCBI Taxonomy" id="1929756"/>
    <lineage>
        <taxon>Eukaryota</taxon>
        <taxon>Fungi</taxon>
        <taxon>Dikarya</taxon>
        <taxon>Basidiomycota</taxon>
        <taxon>Agaricomycotina</taxon>
        <taxon>Agaricomycetes</taxon>
        <taxon>Agaricomycetidae</taxon>
        <taxon>Agaricales</taxon>
        <taxon>Marasmiineae</taxon>
        <taxon>Physalacriaceae</taxon>
        <taxon>Desarmillaria</taxon>
    </lineage>
</organism>
<name>A0AA39KDX5_ARMTA</name>
<evidence type="ECO:0000313" key="3">
    <source>
        <dbReference type="Proteomes" id="UP001175211"/>
    </source>
</evidence>
<sequence>MGYERLEEPFDVMPMSQSPSRSENYYWEDVVVQVEDTLFRFPKHYLMGKSEAFKSMLSMPQGDNEPEGTSDDRPIKLLGISKVEFERLLQVLHPIDAQKEPNLSMDAWFSVMKLSSLWRLADTRNVAISHLTTLLWKIDPVDRVILGRKYSVAQWLSSGYMDLVHRAELLTQEEAEKIGLDTALQIQCVNSGEPSFDREKVKIAIEKAFKKELDEHEADGALFNE</sequence>
<proteinExistence type="predicted"/>
<dbReference type="InterPro" id="IPR011333">
    <property type="entry name" value="SKP1/BTB/POZ_sf"/>
</dbReference>
<dbReference type="RefSeq" id="XP_060331433.1">
    <property type="nucleotide sequence ID" value="XM_060481632.1"/>
</dbReference>
<dbReference type="SUPFAM" id="SSF54695">
    <property type="entry name" value="POZ domain"/>
    <property type="match status" value="1"/>
</dbReference>
<gene>
    <name evidence="2" type="ORF">EV420DRAFT_308675</name>
</gene>
<keyword evidence="3" id="KW-1185">Reference proteome</keyword>
<evidence type="ECO:0000313" key="2">
    <source>
        <dbReference type="EMBL" id="KAK0459207.1"/>
    </source>
</evidence>
<dbReference type="GeneID" id="85365180"/>
<dbReference type="Gene3D" id="3.30.710.10">
    <property type="entry name" value="Potassium Channel Kv1.1, Chain A"/>
    <property type="match status" value="1"/>
</dbReference>
<dbReference type="Proteomes" id="UP001175211">
    <property type="component" value="Unassembled WGS sequence"/>
</dbReference>